<dbReference type="NCBIfam" id="TIGR01549">
    <property type="entry name" value="HAD-SF-IA-v1"/>
    <property type="match status" value="1"/>
</dbReference>
<evidence type="ECO:0000313" key="2">
    <source>
        <dbReference type="Proteomes" id="UP000777935"/>
    </source>
</evidence>
<name>A0ABX2IY21_9RHOB</name>
<dbReference type="InterPro" id="IPR036412">
    <property type="entry name" value="HAD-like_sf"/>
</dbReference>
<dbReference type="SFLD" id="SFLDG01129">
    <property type="entry name" value="C1.5:_HAD__Beta-PGM__Phosphata"/>
    <property type="match status" value="1"/>
</dbReference>
<dbReference type="PANTHER" id="PTHR43434">
    <property type="entry name" value="PHOSPHOGLYCOLATE PHOSPHATASE"/>
    <property type="match status" value="1"/>
</dbReference>
<dbReference type="Proteomes" id="UP000777935">
    <property type="component" value="Unassembled WGS sequence"/>
</dbReference>
<protein>
    <submittedName>
        <fullName evidence="1">HAD-IA family hydrolase</fullName>
    </submittedName>
</protein>
<reference evidence="1 2" key="1">
    <citation type="submission" date="2020-06" db="EMBL/GenBank/DDBJ databases">
        <title>Sulfitobacter algicola sp. nov., isolated from green algae.</title>
        <authorList>
            <person name="Wang C."/>
        </authorList>
    </citation>
    <scope>NUCLEOTIDE SEQUENCE [LARGE SCALE GENOMIC DNA]</scope>
    <source>
        <strain evidence="1 2">1151</strain>
    </source>
</reference>
<dbReference type="InterPro" id="IPR023214">
    <property type="entry name" value="HAD_sf"/>
</dbReference>
<keyword evidence="1" id="KW-0378">Hydrolase</keyword>
<dbReference type="SFLD" id="SFLDG01135">
    <property type="entry name" value="C1.5.6:_HAD__Beta-PGM__Phospha"/>
    <property type="match status" value="1"/>
</dbReference>
<dbReference type="InterPro" id="IPR006439">
    <property type="entry name" value="HAD-SF_hydro_IA"/>
</dbReference>
<dbReference type="InterPro" id="IPR023198">
    <property type="entry name" value="PGP-like_dom2"/>
</dbReference>
<dbReference type="Gene3D" id="3.40.50.1000">
    <property type="entry name" value="HAD superfamily/HAD-like"/>
    <property type="match status" value="1"/>
</dbReference>
<dbReference type="Gene3D" id="1.10.150.240">
    <property type="entry name" value="Putative phosphatase, domain 2"/>
    <property type="match status" value="1"/>
</dbReference>
<organism evidence="1 2">
    <name type="scientific">Parasulfitobacter algicola</name>
    <dbReference type="NCBI Taxonomy" id="2614809"/>
    <lineage>
        <taxon>Bacteria</taxon>
        <taxon>Pseudomonadati</taxon>
        <taxon>Pseudomonadota</taxon>
        <taxon>Alphaproteobacteria</taxon>
        <taxon>Rhodobacterales</taxon>
        <taxon>Roseobacteraceae</taxon>
        <taxon>Parasulfitobacter</taxon>
    </lineage>
</organism>
<dbReference type="EMBL" id="JABUFE010000009">
    <property type="protein sequence ID" value="NSX56017.1"/>
    <property type="molecule type" value="Genomic_DNA"/>
</dbReference>
<dbReference type="InterPro" id="IPR050155">
    <property type="entry name" value="HAD-like_hydrolase_sf"/>
</dbReference>
<sequence length="227" mass="24397">MSPDLRLIIFDVDGTLVDSQNDIVSSMKAAFESVDIAVPDRSQILSIVGLSLPVAIAQLSPQTNDATQAEIVAAYKNAYAEQRAENDIAVTSPFYPGARDMLHQLNAKANILMGIATGKSRRGLDALLTGHGLNGIFVTEQVADFHPSKPHPSMIEAALSETGLAPDQAVMVGDTSFDMEMGRNAGIRTIGVSWGYHSRDNLGHAGADLIIDRYDALPDALDHIWEK</sequence>
<accession>A0ABX2IY21</accession>
<proteinExistence type="predicted"/>
<dbReference type="GO" id="GO:0016787">
    <property type="term" value="F:hydrolase activity"/>
    <property type="evidence" value="ECO:0007669"/>
    <property type="project" value="UniProtKB-KW"/>
</dbReference>
<gene>
    <name evidence="1" type="ORF">HRQ87_14530</name>
</gene>
<dbReference type="PANTHER" id="PTHR43434:SF24">
    <property type="entry name" value="HYDROLASE-RELATED"/>
    <property type="match status" value="1"/>
</dbReference>
<dbReference type="RefSeq" id="WP_174139167.1">
    <property type="nucleotide sequence ID" value="NZ_JABUFE010000009.1"/>
</dbReference>
<dbReference type="SFLD" id="SFLDS00003">
    <property type="entry name" value="Haloacid_Dehalogenase"/>
    <property type="match status" value="1"/>
</dbReference>
<dbReference type="Pfam" id="PF13419">
    <property type="entry name" value="HAD_2"/>
    <property type="match status" value="1"/>
</dbReference>
<keyword evidence="2" id="KW-1185">Reference proteome</keyword>
<dbReference type="SUPFAM" id="SSF56784">
    <property type="entry name" value="HAD-like"/>
    <property type="match status" value="1"/>
</dbReference>
<comment type="caution">
    <text evidence="1">The sequence shown here is derived from an EMBL/GenBank/DDBJ whole genome shotgun (WGS) entry which is preliminary data.</text>
</comment>
<dbReference type="InterPro" id="IPR041492">
    <property type="entry name" value="HAD_2"/>
</dbReference>
<evidence type="ECO:0000313" key="1">
    <source>
        <dbReference type="EMBL" id="NSX56017.1"/>
    </source>
</evidence>
<dbReference type="NCBIfam" id="TIGR01509">
    <property type="entry name" value="HAD-SF-IA-v3"/>
    <property type="match status" value="1"/>
</dbReference>